<gene>
    <name evidence="1" type="ORF">SDC9_176085</name>
</gene>
<evidence type="ECO:0000313" key="1">
    <source>
        <dbReference type="EMBL" id="MPN28642.1"/>
    </source>
</evidence>
<name>A0A645GRS5_9ZZZZ</name>
<comment type="caution">
    <text evidence="1">The sequence shown here is derived from an EMBL/GenBank/DDBJ whole genome shotgun (WGS) entry which is preliminary data.</text>
</comment>
<protein>
    <submittedName>
        <fullName evidence="1">Uncharacterized protein</fullName>
    </submittedName>
</protein>
<dbReference type="EMBL" id="VSSQ01079005">
    <property type="protein sequence ID" value="MPN28642.1"/>
    <property type="molecule type" value="Genomic_DNA"/>
</dbReference>
<proteinExistence type="predicted"/>
<organism evidence="1">
    <name type="scientific">bioreactor metagenome</name>
    <dbReference type="NCBI Taxonomy" id="1076179"/>
    <lineage>
        <taxon>unclassified sequences</taxon>
        <taxon>metagenomes</taxon>
        <taxon>ecological metagenomes</taxon>
    </lineage>
</organism>
<reference evidence="1" key="1">
    <citation type="submission" date="2019-08" db="EMBL/GenBank/DDBJ databases">
        <authorList>
            <person name="Kucharzyk K."/>
            <person name="Murdoch R.W."/>
            <person name="Higgins S."/>
            <person name="Loffler F."/>
        </authorList>
    </citation>
    <scope>NUCLEOTIDE SEQUENCE</scope>
</reference>
<dbReference type="AlphaFoldDB" id="A0A645GRS5"/>
<sequence length="197" mass="23342">MQFSFYTNKTAKDFSNKNSSIFPSAPERCPFKDCSTPVKLKRHGYYSRFFISKIFSGVIYIRRYICPMCGRTVSMLPMFCLQQFQYSGIDIINILHEFYHGKMSLKKFIEKIKPDLPTMERRHINYYRKRIIRNRKLIQYGLNLMSPEFIFAGTIPENQEWVKTFLDKVHNLHPHVFIADFSKTTGKSFMTSQNMIA</sequence>
<accession>A0A645GRS5</accession>